<gene>
    <name evidence="1" type="ORF">BEWA_017600</name>
</gene>
<accession>L0AVL6</accession>
<dbReference type="Proteomes" id="UP000031512">
    <property type="component" value="Chromosome 1"/>
</dbReference>
<protein>
    <submittedName>
        <fullName evidence="1">Uncharacterized protein</fullName>
    </submittedName>
</protein>
<sequence length="1424" mass="164274">MNIIISLYSMRESLSISRTCHKTEWRATHSAKGNKLRDNCHYFFVNGNKCNGIALRDDSCSPLGNAYQIQAVTPFNLIEYEDSLNKINEIDCTYGNRPLESEVYVPYDHLQEAAYEGSCALEVVLTQIKPTLKEKCELLYNKHKSFALDRGSTDMQSCNSNALRSIKCLLYWVTGKILTLVKVSRDRYDIQTGIPIEEANTEREKCNELVKHFVSDILSNWEGSTSSKAIKSETTKYPVYEDCKSPEEYARKTWSYFNAKIFKDALPDFWELEFKWYDIFSDKPRSKYVSGELFDYSDVNLLGFPSILYPKELGTYKSAFGNIIFRSMVKFFCDLYSNKLENLDHCKVVIDAFKFVESEQASNDGINFTVIQKPFEVLVNYDPSTIAAYNAINSHINYDMNDKRALVLDVTHVPYIKNPIDFDNICKVLVDTDKKSILELYNESFDILMLKQPENIQRYRNIWKEEQKGNITIPLMELKRALIFGDLDEFGNIISYGMNDLLKLKPVQLNFVQNSIVTLCVDFLNNLRSLAAYESNYMFIDTNSPVSKSLERMNNSIVNCVACILKVYEKCVANNGLFPLGNTFLGTSPLESLIPFDVYTAENVSTIEDYVSTYAKEISTMKGDNQEIKFPEEYINDAVSPDNVLALKFLVNYYNFNLFGGRLPIDISIKFKCESNSYLSSNDASPSILRIPTIYLHPLIKENKVLISRLILDECFKIFLYWTNKFKFDEIGTQTTLEDILEGNLEERLLVHIYNRIERSNSWPFHFDNLQLEMNHKISTPESNRFMDSESDNLNKIFRELFHKDVDITKELTKLVERDDPSNLWEKNIVPMRHFITALECGDYDLSYALIANPSSISNVSRLSISDINRLENLFKDVSKSYLRKSYLSWDYATHKKKIITYFENLKIIECACDELREEAVKHALISAPDLIMGVSDVTSQLAYSLSHKEDIDATVNCSVKELENIYLEYEKQNKKYSEENGNNLTGSEPFHVLSEDERATLAQLLYKSYNEHLFGNSLPKTPKIEFVDYIDDLSLLKIDYFSVDGFKILINDVINEIKFLCLHILIQMIHINYFSTRHCVEVDSLKTLNFPFKSAFNAAHQNKTKFLKGKLLPIAREKRLKAKNSKGDHNEEFIKLVQESVNYKIKSKEDIFLMEVDEFVDEILVGREKIHKKNKLCNPLEEYHTLKVFATHFMSSKYVTYDTSVENYDESVLKTFHPTAMKDVWIRNKFEIIRNILSKKGINIPNDESSDHMWYNHLDKKQQELFVEYVTNKSVGGEGLFLILTKSGACDKKGAFEILKKIFISEASEEIVREHANPTSTGLYPEKDNNTNDLVDNTDVLGENEFSKEISCILGSADPKIAECATILSEKLVKEDFIEARNIINASQSPSYLIEVVTKLIETIKKYNMIDKRTYDNMLTFLS</sequence>
<reference evidence="1 2" key="1">
    <citation type="journal article" date="2012" name="BMC Genomics">
        <title>Comparative genomic analysis and phylogenetic position of Theileria equi.</title>
        <authorList>
            <person name="Kappmeyer L.S."/>
            <person name="Thiagarajan M."/>
            <person name="Herndon D.R."/>
            <person name="Ramsay J.D."/>
            <person name="Caler E."/>
            <person name="Djikeng A."/>
            <person name="Gillespie J.J."/>
            <person name="Lau A.O."/>
            <person name="Roalson E.H."/>
            <person name="Silva J.C."/>
            <person name="Silva M.G."/>
            <person name="Suarez C.E."/>
            <person name="Ueti M.W."/>
            <person name="Nene V.M."/>
            <person name="Mealey R.H."/>
            <person name="Knowles D.P."/>
            <person name="Brayton K.A."/>
        </authorList>
    </citation>
    <scope>NUCLEOTIDE SEQUENCE [LARGE SCALE GENOMIC DNA]</scope>
    <source>
        <strain evidence="1 2">WA</strain>
    </source>
</reference>
<proteinExistence type="predicted"/>
<organism evidence="1 2">
    <name type="scientific">Theileria equi strain WA</name>
    <dbReference type="NCBI Taxonomy" id="1537102"/>
    <lineage>
        <taxon>Eukaryota</taxon>
        <taxon>Sar</taxon>
        <taxon>Alveolata</taxon>
        <taxon>Apicomplexa</taxon>
        <taxon>Aconoidasida</taxon>
        <taxon>Piroplasmida</taxon>
        <taxon>Theileriidae</taxon>
        <taxon>Theileria</taxon>
    </lineage>
</organism>
<dbReference type="GeneID" id="15803638"/>
<dbReference type="VEuPathDB" id="PiroplasmaDB:BEWA_017600"/>
<dbReference type="KEGG" id="beq:BEWA_017600"/>
<evidence type="ECO:0000313" key="2">
    <source>
        <dbReference type="Proteomes" id="UP000031512"/>
    </source>
</evidence>
<dbReference type="OrthoDB" id="361423at2759"/>
<name>L0AVL6_THEEQ</name>
<keyword evidence="2" id="KW-1185">Reference proteome</keyword>
<dbReference type="eggNOG" id="ENOG502SF2C">
    <property type="taxonomic scope" value="Eukaryota"/>
</dbReference>
<dbReference type="EMBL" id="CP001669">
    <property type="protein sequence ID" value="AFZ78919.1"/>
    <property type="molecule type" value="Genomic_DNA"/>
</dbReference>
<evidence type="ECO:0000313" key="1">
    <source>
        <dbReference type="EMBL" id="AFZ78919.1"/>
    </source>
</evidence>
<dbReference type="RefSeq" id="XP_004828585.1">
    <property type="nucleotide sequence ID" value="XM_004828528.1"/>
</dbReference>